<evidence type="ECO:0000256" key="2">
    <source>
        <dbReference type="ARBA" id="ARBA00002953"/>
    </source>
</evidence>
<dbReference type="InterPro" id="IPR013783">
    <property type="entry name" value="Ig-like_fold"/>
</dbReference>
<feature type="active site" description="Proton donor" evidence="14">
    <location>
        <position position="939"/>
    </location>
</feature>
<dbReference type="Gene3D" id="2.60.40.10">
    <property type="entry name" value="Immunoglobulins"/>
    <property type="match status" value="1"/>
</dbReference>
<evidence type="ECO:0000256" key="8">
    <source>
        <dbReference type="ARBA" id="ARBA00022679"/>
    </source>
</evidence>
<dbReference type="Pfam" id="PF02806">
    <property type="entry name" value="Alpha-amylase_C"/>
    <property type="match status" value="1"/>
</dbReference>
<dbReference type="InterPro" id="IPR006407">
    <property type="entry name" value="GlgB"/>
</dbReference>
<dbReference type="Gene3D" id="3.20.20.80">
    <property type="entry name" value="Glycosidases"/>
    <property type="match status" value="1"/>
</dbReference>
<keyword evidence="6 14" id="KW-0321">Glycogen metabolism</keyword>
<dbReference type="EMBL" id="BJTG01000001">
    <property type="protein sequence ID" value="GEJ55408.1"/>
    <property type="molecule type" value="Genomic_DNA"/>
</dbReference>
<gene>
    <name evidence="14" type="primary">glgB</name>
    <name evidence="17" type="ORF">AMYX_01490</name>
</gene>
<dbReference type="PANTHER" id="PTHR43651:SF3">
    <property type="entry name" value="1,4-ALPHA-GLUCAN-BRANCHING ENZYME"/>
    <property type="match status" value="1"/>
</dbReference>
<dbReference type="FunFam" id="3.20.20.80:FF:000003">
    <property type="entry name" value="1,4-alpha-glucan branching enzyme GlgB"/>
    <property type="match status" value="1"/>
</dbReference>
<dbReference type="EC" id="2.4.1.18" evidence="14"/>
<dbReference type="InterPro" id="IPR017853">
    <property type="entry name" value="GH"/>
</dbReference>
<evidence type="ECO:0000256" key="13">
    <source>
        <dbReference type="ARBA" id="ARBA00049067"/>
    </source>
</evidence>
<comment type="subunit">
    <text evidence="14">Monomer.</text>
</comment>
<evidence type="ECO:0000256" key="12">
    <source>
        <dbReference type="ARBA" id="ARBA00023277"/>
    </source>
</evidence>
<keyword evidence="9" id="KW-0547">Nucleotide-binding</keyword>
<proteinExistence type="inferred from homology"/>
<evidence type="ECO:0000256" key="3">
    <source>
        <dbReference type="ARBA" id="ARBA00004964"/>
    </source>
</evidence>
<dbReference type="SUPFAM" id="SSF56112">
    <property type="entry name" value="Protein kinase-like (PK-like)"/>
    <property type="match status" value="1"/>
</dbReference>
<dbReference type="InterPro" id="IPR012811">
    <property type="entry name" value="TreS_maltokin_C_dom"/>
</dbReference>
<dbReference type="PANTHER" id="PTHR43651">
    <property type="entry name" value="1,4-ALPHA-GLUCAN-BRANCHING ENZYME"/>
    <property type="match status" value="1"/>
</dbReference>
<comment type="similarity">
    <text evidence="4">Belongs to the aminoglycoside phosphotransferase family.</text>
</comment>
<dbReference type="CDD" id="cd11322">
    <property type="entry name" value="AmyAc_Glg_BE"/>
    <property type="match status" value="1"/>
</dbReference>
<comment type="catalytic activity">
    <reaction evidence="13">
        <text>D-maltose + ATP = alpha-maltose 1-phosphate + ADP + H(+)</text>
        <dbReference type="Rhea" id="RHEA:31915"/>
        <dbReference type="ChEBI" id="CHEBI:15378"/>
        <dbReference type="ChEBI" id="CHEBI:17306"/>
        <dbReference type="ChEBI" id="CHEBI:30616"/>
        <dbReference type="ChEBI" id="CHEBI:63576"/>
        <dbReference type="ChEBI" id="CHEBI:456216"/>
        <dbReference type="EC" id="2.7.1.175"/>
    </reaction>
</comment>
<dbReference type="InterPro" id="IPR004193">
    <property type="entry name" value="Glyco_hydro_13_N"/>
</dbReference>
<dbReference type="HAMAP" id="MF_00685">
    <property type="entry name" value="GlgB"/>
    <property type="match status" value="1"/>
</dbReference>
<dbReference type="InterPro" id="IPR013780">
    <property type="entry name" value="Glyco_hydro_b"/>
</dbReference>
<comment type="catalytic activity">
    <reaction evidence="1 14">
        <text>Transfers a segment of a (1-&gt;4)-alpha-D-glucan chain to a primary hydroxy group in a similar glucan chain.</text>
        <dbReference type="EC" id="2.4.1.18"/>
    </reaction>
</comment>
<name>A0A7I9VGZ1_9BACT</name>
<dbReference type="GO" id="GO:0005978">
    <property type="term" value="P:glycogen biosynthetic process"/>
    <property type="evidence" value="ECO:0007669"/>
    <property type="project" value="UniProtKB-UniRule"/>
</dbReference>
<reference evidence="18" key="1">
    <citation type="journal article" date="2020" name="Appl. Environ. Microbiol.">
        <title>Diazotrophic Anaeromyxobacter Isolates from Soils.</title>
        <authorList>
            <person name="Masuda Y."/>
            <person name="Yamanaka H."/>
            <person name="Xu Z.X."/>
            <person name="Shiratori Y."/>
            <person name="Aono T."/>
            <person name="Amachi S."/>
            <person name="Senoo K."/>
            <person name="Itoh H."/>
        </authorList>
    </citation>
    <scope>NUCLEOTIDE SEQUENCE [LARGE SCALE GENOMIC DNA]</scope>
    <source>
        <strain evidence="18">R267</strain>
    </source>
</reference>
<feature type="domain" description="Glycosyl hydrolase family 13 catalytic" evidence="16">
    <location>
        <begin position="727"/>
        <end position="1074"/>
    </location>
</feature>
<sequence>MARTTQGSEPAAPGASRAWEDGLDEPVRRAIERALPAWLAGRRWFGGKARPVERVEIVDAVPIPMGPGLARLALLRVRYAGGGEELYALPLAFAPGARAEALRREQPGAELAAATAGRERGVVYAADREPAFGRALLEAVARGGRFEGSAGALVAFHGAALERLAVDASRLEPRPVLAEQSNTSIRFGDHLILKLFRKTEPGPSPDLEVGAFLTDVAHFPHTPPTLGGLEYRPRHGEPLALGVLQAFVPNEGDAWSYTLRAVAEALERARGRGPPPAWDGHLLELAAAGPPEWARELVGPYLDAAALLGRRTAELHLALAGARGHPGFEPAPFAPSDRAALREGVAALVRRNLGLLRARLPALPPEVRRPAEAVLAREGEILGLARALGDQELGSLRLRTHGDYHLGQVLWTGRDFVLIDFEGEPAQPLAERRTLRSPLRDVAGMIRSFHYAACSERSNSPWAHAWYRAVASTFLRAYLGAARGAAFLPQRPEELRALLDLFLVEKAAYELGYELDHRPEWVALPLSGLEDLLGRAAPGGAEEGDAVKSKRATPRAAAPRAPAAPIATPLPTPAVLHAGGPSDADLHLWNEGTNYRAYRALGAHLAVVGGVAGVSFAVWAPNAERVSVMGDFNGWDKERHALRPLGASGVWQGFVPGLAEGTVYKYHLRSRHAGYAVDKADPFAFRAEVAPRTGSVVASHDHAWGDEAWMRDRAARNGLGSPMSIYEVHLGSWRRVPEEGNRPLTYRELAPALADYAVEMGFTHVELLPVMEHPFYGSWGYQCTGYFAPTSRYGSPQDFMYLVDTLHQRGVGVLLDWVPSHFPTDEHALAYFDGTHLFEHADPRQGHHQDWDSYIFNYGRNEVRSFLLSSALFWLDVFHADGLRVDAVASMLYLDYSRKEGEWVPNRFGGRENLEAVAFLRKLNEVVYQEHPDVQTVAEESTSWPMVSRPTWLGGLGFGMKWDMGWMHDTLGFLRHDPVFRKYHHNEITFRMMYAFSENFVLSLSHDEVVHGKGSLLGKMWGEDRQKFAGLRLLYGDLWAQPGKKLLFMGGELAQGQEWSHERSLDWHLLGDERHEGVRAWVRDLNRLLRAEPALHRHDFDPAGFAWVDCTDAESSVLTLLRHGDEGDADILVVLNFTPVPRVNYRVGVPRGGFWQEALNGDAVVYGGAGWGNLGGVEAAPVAAHGRPWSLVLTLPPMAALFLRGAG</sequence>
<accession>A0A7I9VGZ1</accession>
<organism evidence="17 18">
    <name type="scientific">Anaeromyxobacter diazotrophicus</name>
    <dbReference type="NCBI Taxonomy" id="2590199"/>
    <lineage>
        <taxon>Bacteria</taxon>
        <taxon>Pseudomonadati</taxon>
        <taxon>Myxococcota</taxon>
        <taxon>Myxococcia</taxon>
        <taxon>Myxococcales</taxon>
        <taxon>Cystobacterineae</taxon>
        <taxon>Anaeromyxobacteraceae</taxon>
        <taxon>Anaeromyxobacter</taxon>
    </lineage>
</organism>
<dbReference type="NCBIfam" id="TIGR01515">
    <property type="entry name" value="branching_enzym"/>
    <property type="match status" value="1"/>
</dbReference>
<dbReference type="SMART" id="SM00642">
    <property type="entry name" value="Aamy"/>
    <property type="match status" value="1"/>
</dbReference>
<dbReference type="InterPro" id="IPR006048">
    <property type="entry name" value="A-amylase/branching_C"/>
</dbReference>
<dbReference type="Pfam" id="PF18085">
    <property type="entry name" value="Mak_N_cap"/>
    <property type="match status" value="1"/>
</dbReference>
<keyword evidence="18" id="KW-1185">Reference proteome</keyword>
<comment type="pathway">
    <text evidence="3 14">Glycan biosynthesis; glycogen biosynthesis.</text>
</comment>
<evidence type="ECO:0000256" key="11">
    <source>
        <dbReference type="ARBA" id="ARBA00023056"/>
    </source>
</evidence>
<comment type="caution">
    <text evidence="17">The sequence shown here is derived from an EMBL/GenBank/DDBJ whole genome shotgun (WGS) entry which is preliminary data.</text>
</comment>
<dbReference type="SUPFAM" id="SSF51011">
    <property type="entry name" value="Glycosyl hydrolase domain"/>
    <property type="match status" value="1"/>
</dbReference>
<evidence type="ECO:0000256" key="4">
    <source>
        <dbReference type="ARBA" id="ARBA00006219"/>
    </source>
</evidence>
<keyword evidence="7 14" id="KW-0328">Glycosyltransferase</keyword>
<evidence type="ECO:0000256" key="10">
    <source>
        <dbReference type="ARBA" id="ARBA00022840"/>
    </source>
</evidence>
<dbReference type="NCBIfam" id="NF003811">
    <property type="entry name" value="PRK05402.1"/>
    <property type="match status" value="1"/>
</dbReference>
<evidence type="ECO:0000256" key="5">
    <source>
        <dbReference type="ARBA" id="ARBA00009000"/>
    </source>
</evidence>
<evidence type="ECO:0000313" key="17">
    <source>
        <dbReference type="EMBL" id="GEJ55408.1"/>
    </source>
</evidence>
<dbReference type="Pfam" id="PF02922">
    <property type="entry name" value="CBM_48"/>
    <property type="match status" value="1"/>
</dbReference>
<feature type="active site" description="Nucleophile" evidence="14">
    <location>
        <position position="886"/>
    </location>
</feature>
<dbReference type="FunFam" id="2.60.40.10:FF:000169">
    <property type="entry name" value="1,4-alpha-glucan branching enzyme GlgB"/>
    <property type="match status" value="1"/>
</dbReference>
<dbReference type="RefSeq" id="WP_176062211.1">
    <property type="nucleotide sequence ID" value="NZ_BJTG01000001.1"/>
</dbReference>
<dbReference type="Pfam" id="PF00128">
    <property type="entry name" value="Alpha-amylase"/>
    <property type="match status" value="1"/>
</dbReference>
<keyword evidence="12 14" id="KW-0119">Carbohydrate metabolism</keyword>
<feature type="compositionally biased region" description="Low complexity" evidence="15">
    <location>
        <begin position="554"/>
        <end position="564"/>
    </location>
</feature>
<protein>
    <recommendedName>
        <fullName evidence="14">1,4-alpha-glucan branching enzyme GlgB</fullName>
        <ecNumber evidence="14">2.4.1.18</ecNumber>
    </recommendedName>
    <alternativeName>
        <fullName evidence="14">1,4-alpha-D-glucan:1,4-alpha-D-glucan 6-glucosyl-transferase</fullName>
    </alternativeName>
    <alternativeName>
        <fullName evidence="14">Alpha-(1-&gt;4)-glucan branching enzyme</fullName>
    </alternativeName>
    <alternativeName>
        <fullName evidence="14">Glycogen branching enzyme</fullName>
        <shortName evidence="14">BE</shortName>
    </alternativeName>
</protein>
<comment type="similarity">
    <text evidence="5 14">Belongs to the glycosyl hydrolase 13 family. GlgB subfamily.</text>
</comment>
<evidence type="ECO:0000256" key="1">
    <source>
        <dbReference type="ARBA" id="ARBA00000826"/>
    </source>
</evidence>
<evidence type="ECO:0000256" key="6">
    <source>
        <dbReference type="ARBA" id="ARBA00022600"/>
    </source>
</evidence>
<dbReference type="InterPro" id="IPR044143">
    <property type="entry name" value="GlgB_N_E_set_prok"/>
</dbReference>
<dbReference type="GO" id="GO:0004553">
    <property type="term" value="F:hydrolase activity, hydrolyzing O-glycosyl compounds"/>
    <property type="evidence" value="ECO:0007669"/>
    <property type="project" value="InterPro"/>
</dbReference>
<dbReference type="NCBIfam" id="NF008967">
    <property type="entry name" value="PRK12313.1"/>
    <property type="match status" value="1"/>
</dbReference>
<keyword evidence="11 14" id="KW-0320">Glycogen biosynthesis</keyword>
<dbReference type="UniPathway" id="UPA00164"/>
<keyword evidence="8 14" id="KW-0808">Transferase</keyword>
<dbReference type="GO" id="GO:0005829">
    <property type="term" value="C:cytosol"/>
    <property type="evidence" value="ECO:0007669"/>
    <property type="project" value="TreeGrafter"/>
</dbReference>
<dbReference type="GO" id="GO:0005524">
    <property type="term" value="F:ATP binding"/>
    <property type="evidence" value="ECO:0007669"/>
    <property type="project" value="UniProtKB-KW"/>
</dbReference>
<dbReference type="InterPro" id="IPR006047">
    <property type="entry name" value="GH13_cat_dom"/>
</dbReference>
<dbReference type="CDD" id="cd02855">
    <property type="entry name" value="E_set_GBE_prok_N"/>
    <property type="match status" value="1"/>
</dbReference>
<dbReference type="AlphaFoldDB" id="A0A7I9VGZ1"/>
<evidence type="ECO:0000313" key="18">
    <source>
        <dbReference type="Proteomes" id="UP000503640"/>
    </source>
</evidence>
<evidence type="ECO:0000256" key="14">
    <source>
        <dbReference type="HAMAP-Rule" id="MF_00685"/>
    </source>
</evidence>
<dbReference type="Proteomes" id="UP000503640">
    <property type="component" value="Unassembled WGS sequence"/>
</dbReference>
<evidence type="ECO:0000256" key="7">
    <source>
        <dbReference type="ARBA" id="ARBA00022676"/>
    </source>
</evidence>
<dbReference type="FunFam" id="2.60.40.1180:FF:000002">
    <property type="entry name" value="1,4-alpha-glucan branching enzyme GlgB"/>
    <property type="match status" value="1"/>
</dbReference>
<dbReference type="Gene3D" id="3.90.1200.10">
    <property type="match status" value="1"/>
</dbReference>
<dbReference type="SUPFAM" id="SSF51445">
    <property type="entry name" value="(Trans)glycosidases"/>
    <property type="match status" value="1"/>
</dbReference>
<dbReference type="GO" id="GO:0043169">
    <property type="term" value="F:cation binding"/>
    <property type="evidence" value="ECO:0007669"/>
    <property type="project" value="InterPro"/>
</dbReference>
<dbReference type="InterPro" id="IPR040999">
    <property type="entry name" value="Mak_N_cap"/>
</dbReference>
<keyword evidence="10" id="KW-0067">ATP-binding</keyword>
<comment type="function">
    <text evidence="2 14">Catalyzes the formation of the alpha-1,6-glucosidic linkages in glycogen by scission of a 1,4-alpha-linked oligosaccharide from growing alpha-1,4-glucan chains and the subsequent attachment of the oligosaccharide to the alpha-1,6 position.</text>
</comment>
<evidence type="ECO:0000259" key="16">
    <source>
        <dbReference type="SMART" id="SM00642"/>
    </source>
</evidence>
<evidence type="ECO:0000256" key="15">
    <source>
        <dbReference type="SAM" id="MobiDB-lite"/>
    </source>
</evidence>
<dbReference type="InterPro" id="IPR011009">
    <property type="entry name" value="Kinase-like_dom_sf"/>
</dbReference>
<dbReference type="GO" id="GO:0003844">
    <property type="term" value="F:1,4-alpha-glucan branching enzyme activity"/>
    <property type="evidence" value="ECO:0007669"/>
    <property type="project" value="UniProtKB-UniRule"/>
</dbReference>
<feature type="region of interest" description="Disordered" evidence="15">
    <location>
        <begin position="540"/>
        <end position="564"/>
    </location>
</feature>
<dbReference type="NCBIfam" id="TIGR02457">
    <property type="entry name" value="TreS_Cterm"/>
    <property type="match status" value="1"/>
</dbReference>
<dbReference type="Gene3D" id="2.60.40.1180">
    <property type="entry name" value="Golgi alpha-mannosidase II"/>
    <property type="match status" value="1"/>
</dbReference>
<evidence type="ECO:0000256" key="9">
    <source>
        <dbReference type="ARBA" id="ARBA00022741"/>
    </source>
</evidence>